<dbReference type="AlphaFoldDB" id="A0A7J0FEN1"/>
<gene>
    <name evidence="4" type="ORF">Acr_11g0011920</name>
</gene>
<dbReference type="OrthoDB" id="115435at2759"/>
<evidence type="ECO:0000256" key="1">
    <source>
        <dbReference type="PROSITE-ProRule" id="PRU00047"/>
    </source>
</evidence>
<dbReference type="SUPFAM" id="SSF57756">
    <property type="entry name" value="Retrovirus zinc finger-like domains"/>
    <property type="match status" value="1"/>
</dbReference>
<dbReference type="PANTHER" id="PTHR37984:SF5">
    <property type="entry name" value="PROTEIN NYNRIN-LIKE"/>
    <property type="match status" value="1"/>
</dbReference>
<name>A0A7J0FEN1_9ERIC</name>
<dbReference type="Pfam" id="PF03732">
    <property type="entry name" value="Retrotrans_gag"/>
    <property type="match status" value="1"/>
</dbReference>
<feature type="domain" description="CCHC-type" evidence="3">
    <location>
        <begin position="192"/>
        <end position="207"/>
    </location>
</feature>
<dbReference type="InterPro" id="IPR005162">
    <property type="entry name" value="Retrotrans_gag_dom"/>
</dbReference>
<dbReference type="InterPro" id="IPR001878">
    <property type="entry name" value="Znf_CCHC"/>
</dbReference>
<sequence>MQGVFTAIEQVVRNTVQAMQVPARAADTRATTAMKAFLQLRPPTFKGEPDPLMAEDWLEQWWRTVEESVAKKWEPFRKAFLDQYFTNTARESLRMEFINLVQESMTVAQYEAKFTSLSRFAKAFVSTEEEKAKQFMRGLRPSIRNKIAGNLIKPGHRVMDCPLIGQLRQSQQRGQPHSQAQGQSQIRGPPTCYQCGQVGHITRQCTQRKNNQGATGSQQHTQSARLEDSGASLRYDISSGTVRDSRAAGATVGYLYYTRSCEVEIADRRFVFDFIVLDMTSFDVILGDRGCDFVPPSTDVRRQGELNFLFSTCLVDKSSVASVALPPINEGWVTPCTVMLHVMAWLRVDAVGLKYLFTQKDLNLRQRRWMEYMEDYDFELHYHPGKANVVADALSRKSLSTLASVFIHEWQMLQDLGEYDLFLNETDEFATLFTLSAEPSIISRVIEAQQQDIEAKTICDRIARGVGPTDWVLHSDQGLRYKSRLFVPLSSKDDVLLLVEANEERRCLIRLKCLTCQQVKAEHQKPADRLTKSAHFLPIRLSNSAEDLGVIYGMQSALGSDLRLSTAFHPQIDGQFERTIQILEDMLRHVYLIRGIMGGSSTLKLSKNNADRRKRHLEFTVGDHVFLKVSPKRGIMRFGHSGKLSPRFIGPFEILDRVGAVAYRLALPPRHPRANGEVEVTNRTILRNLMARLEKFKSEWTEDLPIILWAYHTTNRIPIVLRKVTLSTKEPNAKKLSLTWECPYKVVKMSRPGTYWLEDMSGRALPHP</sequence>
<proteinExistence type="predicted"/>
<dbReference type="Pfam" id="PF00098">
    <property type="entry name" value="zf-CCHC"/>
    <property type="match status" value="1"/>
</dbReference>
<feature type="compositionally biased region" description="Polar residues" evidence="2">
    <location>
        <begin position="168"/>
        <end position="186"/>
    </location>
</feature>
<dbReference type="PROSITE" id="PS50158">
    <property type="entry name" value="ZF_CCHC"/>
    <property type="match status" value="1"/>
</dbReference>
<dbReference type="SUPFAM" id="SSF53098">
    <property type="entry name" value="Ribonuclease H-like"/>
    <property type="match status" value="1"/>
</dbReference>
<dbReference type="InterPro" id="IPR050951">
    <property type="entry name" value="Retrovirus_Pol_polyprotein"/>
</dbReference>
<evidence type="ECO:0000256" key="2">
    <source>
        <dbReference type="SAM" id="MobiDB-lite"/>
    </source>
</evidence>
<dbReference type="InterPro" id="IPR012337">
    <property type="entry name" value="RNaseH-like_sf"/>
</dbReference>
<dbReference type="Gene3D" id="4.10.60.10">
    <property type="entry name" value="Zinc finger, CCHC-type"/>
    <property type="match status" value="1"/>
</dbReference>
<dbReference type="InterPro" id="IPR056924">
    <property type="entry name" value="SH3_Tf2-1"/>
</dbReference>
<comment type="caution">
    <text evidence="4">The sequence shown here is derived from an EMBL/GenBank/DDBJ whole genome shotgun (WGS) entry which is preliminary data.</text>
</comment>
<protein>
    <recommendedName>
        <fullName evidence="3">CCHC-type domain-containing protein</fullName>
    </recommendedName>
</protein>
<feature type="region of interest" description="Disordered" evidence="2">
    <location>
        <begin position="168"/>
        <end position="187"/>
    </location>
</feature>
<organism evidence="4 5">
    <name type="scientific">Actinidia rufa</name>
    <dbReference type="NCBI Taxonomy" id="165716"/>
    <lineage>
        <taxon>Eukaryota</taxon>
        <taxon>Viridiplantae</taxon>
        <taxon>Streptophyta</taxon>
        <taxon>Embryophyta</taxon>
        <taxon>Tracheophyta</taxon>
        <taxon>Spermatophyta</taxon>
        <taxon>Magnoliopsida</taxon>
        <taxon>eudicotyledons</taxon>
        <taxon>Gunneridae</taxon>
        <taxon>Pentapetalae</taxon>
        <taxon>asterids</taxon>
        <taxon>Ericales</taxon>
        <taxon>Actinidiaceae</taxon>
        <taxon>Actinidia</taxon>
    </lineage>
</organism>
<reference evidence="4 5" key="1">
    <citation type="submission" date="2019-07" db="EMBL/GenBank/DDBJ databases">
        <title>De Novo Assembly of kiwifruit Actinidia rufa.</title>
        <authorList>
            <person name="Sugita-Konishi S."/>
            <person name="Sato K."/>
            <person name="Mori E."/>
            <person name="Abe Y."/>
            <person name="Kisaki G."/>
            <person name="Hamano K."/>
            <person name="Suezawa K."/>
            <person name="Otani M."/>
            <person name="Fukuda T."/>
            <person name="Manabe T."/>
            <person name="Gomi K."/>
            <person name="Tabuchi M."/>
            <person name="Akimitsu K."/>
            <person name="Kataoka I."/>
        </authorList>
    </citation>
    <scope>NUCLEOTIDE SEQUENCE [LARGE SCALE GENOMIC DNA]</scope>
    <source>
        <strain evidence="5">cv. Fuchu</strain>
    </source>
</reference>
<dbReference type="PANTHER" id="PTHR37984">
    <property type="entry name" value="PROTEIN CBG26694"/>
    <property type="match status" value="1"/>
</dbReference>
<evidence type="ECO:0000313" key="5">
    <source>
        <dbReference type="Proteomes" id="UP000585474"/>
    </source>
</evidence>
<keyword evidence="1" id="KW-0863">Zinc-finger</keyword>
<dbReference type="Gene3D" id="3.30.420.10">
    <property type="entry name" value="Ribonuclease H-like superfamily/Ribonuclease H"/>
    <property type="match status" value="1"/>
</dbReference>
<keyword evidence="1" id="KW-0862">Zinc</keyword>
<keyword evidence="1" id="KW-0479">Metal-binding</keyword>
<dbReference type="EMBL" id="BJWL01000011">
    <property type="protein sequence ID" value="GFY96886.1"/>
    <property type="molecule type" value="Genomic_DNA"/>
</dbReference>
<dbReference type="Proteomes" id="UP000585474">
    <property type="component" value="Unassembled WGS sequence"/>
</dbReference>
<dbReference type="SMART" id="SM00343">
    <property type="entry name" value="ZnF_C2HC"/>
    <property type="match status" value="1"/>
</dbReference>
<dbReference type="Pfam" id="PF24626">
    <property type="entry name" value="SH3_Tf2-1"/>
    <property type="match status" value="1"/>
</dbReference>
<dbReference type="InterPro" id="IPR036397">
    <property type="entry name" value="RNaseH_sf"/>
</dbReference>
<dbReference type="GO" id="GO:0008270">
    <property type="term" value="F:zinc ion binding"/>
    <property type="evidence" value="ECO:0007669"/>
    <property type="project" value="UniProtKB-KW"/>
</dbReference>
<dbReference type="InterPro" id="IPR036875">
    <property type="entry name" value="Znf_CCHC_sf"/>
</dbReference>
<accession>A0A7J0FEN1</accession>
<keyword evidence="5" id="KW-1185">Reference proteome</keyword>
<dbReference type="Pfam" id="PF08284">
    <property type="entry name" value="RVP_2"/>
    <property type="match status" value="1"/>
</dbReference>
<evidence type="ECO:0000313" key="4">
    <source>
        <dbReference type="EMBL" id="GFY96886.1"/>
    </source>
</evidence>
<feature type="region of interest" description="Disordered" evidence="2">
    <location>
        <begin position="207"/>
        <end position="226"/>
    </location>
</feature>
<feature type="compositionally biased region" description="Polar residues" evidence="2">
    <location>
        <begin position="207"/>
        <end position="224"/>
    </location>
</feature>
<dbReference type="GO" id="GO:0003676">
    <property type="term" value="F:nucleic acid binding"/>
    <property type="evidence" value="ECO:0007669"/>
    <property type="project" value="InterPro"/>
</dbReference>
<evidence type="ECO:0000259" key="3">
    <source>
        <dbReference type="PROSITE" id="PS50158"/>
    </source>
</evidence>